<feature type="compositionally biased region" description="Low complexity" evidence="1">
    <location>
        <begin position="815"/>
        <end position="846"/>
    </location>
</feature>
<name>A0A2I4E3D4_JUGRE</name>
<dbReference type="PANTHER" id="PTHR45979">
    <property type="entry name" value="PAP/OAS1 SUBSTRATE-BINDING DOMAIN SUPERFAMILY"/>
    <property type="match status" value="1"/>
</dbReference>
<dbReference type="InterPro" id="IPR043519">
    <property type="entry name" value="NT_sf"/>
</dbReference>
<protein>
    <submittedName>
        <fullName evidence="5">Uncharacterized protein LOC108985903 isoform X1</fullName>
    </submittedName>
</protein>
<sequence>MGEHEEWAQPPSGLLPNGLLPNEAASVMRVLDSDRWLKAEERTAELIACIQPNPPSEERRKAVADYVQRLIMKCFPCRVFTFGSVPLKTYLPDGDIDLTAFSKNQNLKETWAHQVRDILENEEKNENAEFHVKEVQYIQAEVKIIKCLVENIVVDISFDQLGGLCTLCFLEEVDHLINQNHLFKRSIILIKAWCYYESRILGAHHGLISTYALETLVLYIFHVFNNSFAGPLEVLYRFLEFFSKFDWDNFCVSLWGPVPISSLPDVTAEPPRNDGGDLLLKLFLDACSSVYAVFPGGQENQGQPFLSKHFNVIDPLRVNNNLGRSVSKGNFFRIRSAFTFGAKRLARLLDCPKDDLLFEVNQFFFNTWERHGSGHRPDAPRNDLWHLRLSNSDHLNESESLRSNSSDQRNDFSSRHESQVDGTRSSLGDSFQHGNHFLESATRTSDGNPNSNSRISNQVRREISSNEGAHVGMVQKSSKADNLANDIQGKFVFARTRSSPELTETYCEISSHARCSRAPESGKAQNVSARLDNRSKNQESDILANHSARTEEPSSVRHFSTRHGLDTAADSNKGSNSYHEESGSGATSENFATVLGTHGMHQDEQDLVNMLASSTAHGFNGQVHLPLNMASGHIPLPIPSSVLASMGYAPRNLGGMVPTNIPFIETPWGTNMQYPQGFPSPLAPNFPGMGWSSNPEDLIELGKENFRSVEMNHRESDHDNWHEQDRGSAGGFDLDHESFEMLQSDDKQQSTSASFNIVPSSRVGSSKISTRVQHIDNVQQKITKENRGSLRVDHIDNVDYHDNRGNEVYYDDQIASPRSLSTAPPSSLRSRTSSESSWEGSSAKVSKSAKEKRVRKTATPAVPGTIHVKGKSVSDLSSTQTADDDSSDWSPLSTMGTEIVERSMGPQSAASLNVPSPQMLLGHGSRQRVPDNSGVVPFTFYPTGPPVPFVTMLPVYNLPTEAGTSDGLTNHLNREERLDNGDSGQNFDSSKGLDQPEVLSNFSSMRRATAVDPSQHKADILDSDFASHWQNLQFGRFCQNSQYPAPMIYSSPAVMPPVLLQDRFPLDGTGRPLSANMNVFTQFMSYGHRVVPVAPQSVSNRPATVYQCYMDEIPKHRSGTGTYLPNPKVSNQDRQSTSSRRGNYSYDRSDHHGDRERNWNIYSRSRVAGRSHGRSQAEKPNSRSDRLVASESRTDRPWGPHRHDSFPSHHSQNGSVRSNSMQTGPANVTYGMYPVPAMNSSGVSSNGPTIPPLVMLYPYDHSSGYGSHAEQLEFGSLGPLGFSALNEVSQLKGSQCSGGFEVHGDSAQRSSSNVPSSPHIQRGT</sequence>
<feature type="region of interest" description="Disordered" evidence="1">
    <location>
        <begin position="396"/>
        <end position="433"/>
    </location>
</feature>
<dbReference type="OrthoDB" id="273917at2759"/>
<dbReference type="Gene3D" id="3.30.460.10">
    <property type="entry name" value="Beta Polymerase, domain 2"/>
    <property type="match status" value="1"/>
</dbReference>
<proteinExistence type="predicted"/>
<evidence type="ECO:0000256" key="1">
    <source>
        <dbReference type="SAM" id="MobiDB-lite"/>
    </source>
</evidence>
<feature type="region of interest" description="Disordered" evidence="1">
    <location>
        <begin position="812"/>
        <end position="893"/>
    </location>
</feature>
<dbReference type="Pfam" id="PF26180">
    <property type="entry name" value="PAP-OAS1"/>
    <property type="match status" value="1"/>
</dbReference>
<feature type="region of interest" description="Disordered" evidence="1">
    <location>
        <begin position="974"/>
        <end position="996"/>
    </location>
</feature>
<evidence type="ECO:0000313" key="4">
    <source>
        <dbReference type="Proteomes" id="UP000235220"/>
    </source>
</evidence>
<dbReference type="KEGG" id="jre:108985903"/>
<feature type="domain" description="PAP/OAS1 substrate-binding-related" evidence="3">
    <location>
        <begin position="177"/>
        <end position="368"/>
    </location>
</feature>
<feature type="region of interest" description="Disordered" evidence="1">
    <location>
        <begin position="511"/>
        <end position="586"/>
    </location>
</feature>
<dbReference type="RefSeq" id="XP_018813909.2">
    <property type="nucleotide sequence ID" value="XM_018958364.2"/>
</dbReference>
<gene>
    <name evidence="5" type="primary">LOC108985903</name>
</gene>
<dbReference type="InterPro" id="IPR054708">
    <property type="entry name" value="MTPAP-like_central"/>
</dbReference>
<dbReference type="Pfam" id="PF22600">
    <property type="entry name" value="MTPAP-like_central"/>
    <property type="match status" value="1"/>
</dbReference>
<dbReference type="Gene3D" id="1.10.1410.10">
    <property type="match status" value="1"/>
</dbReference>
<dbReference type="CDD" id="cd05402">
    <property type="entry name" value="NT_PAP_TUTase"/>
    <property type="match status" value="1"/>
</dbReference>
<feature type="compositionally biased region" description="Basic and acidic residues" evidence="1">
    <location>
        <begin position="1147"/>
        <end position="1158"/>
    </location>
</feature>
<reference evidence="5" key="1">
    <citation type="submission" date="2025-08" db="UniProtKB">
        <authorList>
            <consortium name="RefSeq"/>
        </authorList>
    </citation>
    <scope>IDENTIFICATION</scope>
    <source>
        <tissue evidence="5">Leaves</tissue>
    </source>
</reference>
<evidence type="ECO:0000259" key="3">
    <source>
        <dbReference type="Pfam" id="PF26180"/>
    </source>
</evidence>
<evidence type="ECO:0000259" key="2">
    <source>
        <dbReference type="Pfam" id="PF22600"/>
    </source>
</evidence>
<dbReference type="Gramene" id="Jr12_05080_p1">
    <property type="protein sequence ID" value="cds.Jr12_05080_p1"/>
    <property type="gene ID" value="Jr12_05080"/>
</dbReference>
<dbReference type="FunFam" id="3.30.460.10:FF:000046">
    <property type="entry name" value="PAP/OAS1 substrate-binding domain superfamily"/>
    <property type="match status" value="1"/>
</dbReference>
<feature type="region of interest" description="Disordered" evidence="1">
    <location>
        <begin position="1116"/>
        <end position="1227"/>
    </location>
</feature>
<feature type="region of interest" description="Disordered" evidence="1">
    <location>
        <begin position="1296"/>
        <end position="1324"/>
    </location>
</feature>
<dbReference type="GeneID" id="108985903"/>
<keyword evidence="4" id="KW-1185">Reference proteome</keyword>
<dbReference type="FunFam" id="1.10.1410.10:FF:000013">
    <property type="entry name" value="PAP/OAS1 substrate-binding domain superfamily"/>
    <property type="match status" value="1"/>
</dbReference>
<dbReference type="STRING" id="51240.A0A2I4E3D4"/>
<dbReference type="Proteomes" id="UP000235220">
    <property type="component" value="Chromosome 12"/>
</dbReference>
<feature type="compositionally biased region" description="Polar residues" evidence="1">
    <location>
        <begin position="749"/>
        <end position="765"/>
    </location>
</feature>
<feature type="compositionally biased region" description="Polar residues" evidence="1">
    <location>
        <begin position="420"/>
        <end position="433"/>
    </location>
</feature>
<dbReference type="PANTHER" id="PTHR45979:SF30">
    <property type="entry name" value="NUCLEOTIDYLTRANSFERASE"/>
    <property type="match status" value="1"/>
</dbReference>
<dbReference type="InterPro" id="IPR058921">
    <property type="entry name" value="PAP/OAS1-rel"/>
</dbReference>
<dbReference type="SUPFAM" id="SSF81301">
    <property type="entry name" value="Nucleotidyltransferase"/>
    <property type="match status" value="1"/>
</dbReference>
<dbReference type="InterPro" id="IPR058920">
    <property type="entry name" value="PAP-OAS1-bd-rel"/>
</dbReference>
<dbReference type="FunCoup" id="A0A2I4E3D4">
    <property type="interactions" value="3203"/>
</dbReference>
<organism evidence="4 5">
    <name type="scientific">Juglans regia</name>
    <name type="common">English walnut</name>
    <dbReference type="NCBI Taxonomy" id="51240"/>
    <lineage>
        <taxon>Eukaryota</taxon>
        <taxon>Viridiplantae</taxon>
        <taxon>Streptophyta</taxon>
        <taxon>Embryophyta</taxon>
        <taxon>Tracheophyta</taxon>
        <taxon>Spermatophyta</taxon>
        <taxon>Magnoliopsida</taxon>
        <taxon>eudicotyledons</taxon>
        <taxon>Gunneridae</taxon>
        <taxon>Pentapetalae</taxon>
        <taxon>rosids</taxon>
        <taxon>fabids</taxon>
        <taxon>Fagales</taxon>
        <taxon>Juglandaceae</taxon>
        <taxon>Juglans</taxon>
    </lineage>
</organism>
<feature type="compositionally biased region" description="Polar residues" evidence="1">
    <location>
        <begin position="1208"/>
        <end position="1226"/>
    </location>
</feature>
<feature type="compositionally biased region" description="Basic and acidic residues" evidence="1">
    <location>
        <begin position="1175"/>
        <end position="1207"/>
    </location>
</feature>
<dbReference type="SUPFAM" id="SSF81631">
    <property type="entry name" value="PAP/OAS1 substrate-binding domain"/>
    <property type="match status" value="1"/>
</dbReference>
<feature type="domain" description="Poly(A) RNA polymerase mitochondrial-like central palm" evidence="2">
    <location>
        <begin position="44"/>
        <end position="164"/>
    </location>
</feature>
<feature type="compositionally biased region" description="Basic and acidic residues" evidence="1">
    <location>
        <begin position="408"/>
        <end position="419"/>
    </location>
</feature>
<feature type="compositionally biased region" description="Polar residues" evidence="1">
    <location>
        <begin position="1119"/>
        <end position="1142"/>
    </location>
</feature>
<evidence type="ECO:0000313" key="5">
    <source>
        <dbReference type="RefSeq" id="XP_018813909.2"/>
    </source>
</evidence>
<accession>A0A2I4E3D4</accession>
<feature type="compositionally biased region" description="Polar residues" evidence="1">
    <location>
        <begin position="1307"/>
        <end position="1324"/>
    </location>
</feature>
<feature type="region of interest" description="Disordered" evidence="1">
    <location>
        <begin position="742"/>
        <end position="765"/>
    </location>
</feature>